<evidence type="ECO:0000313" key="2">
    <source>
        <dbReference type="EMBL" id="OYQ45587.1"/>
    </source>
</evidence>
<protein>
    <recommendedName>
        <fullName evidence="1">Glycosyltransferase 2-like domain-containing protein</fullName>
    </recommendedName>
</protein>
<feature type="domain" description="Glycosyltransferase 2-like" evidence="1">
    <location>
        <begin position="4"/>
        <end position="134"/>
    </location>
</feature>
<evidence type="ECO:0000259" key="1">
    <source>
        <dbReference type="Pfam" id="PF00535"/>
    </source>
</evidence>
<reference evidence="2 3" key="1">
    <citation type="submission" date="2017-07" db="EMBL/GenBank/DDBJ databases">
        <title>Flavobacterium cyanobacteriorum sp. nov., isolated from cyanobacterial aggregates in a eutrophic lake.</title>
        <authorList>
            <person name="Cai H."/>
        </authorList>
    </citation>
    <scope>NUCLEOTIDE SEQUENCE [LARGE SCALE GENOMIC DNA]</scope>
    <source>
        <strain evidence="2 3">TH167</strain>
    </source>
</reference>
<gene>
    <name evidence="2" type="ORF">CHX27_05865</name>
</gene>
<comment type="caution">
    <text evidence="2">The sequence shown here is derived from an EMBL/GenBank/DDBJ whole genome shotgun (WGS) entry which is preliminary data.</text>
</comment>
<dbReference type="EMBL" id="NOXX01000179">
    <property type="protein sequence ID" value="OYQ45587.1"/>
    <property type="molecule type" value="Genomic_DNA"/>
</dbReference>
<keyword evidence="3" id="KW-1185">Reference proteome</keyword>
<proteinExistence type="predicted"/>
<evidence type="ECO:0000313" key="3">
    <source>
        <dbReference type="Proteomes" id="UP000216035"/>
    </source>
</evidence>
<dbReference type="OrthoDB" id="9771846at2"/>
<dbReference type="AlphaFoldDB" id="A0A255ZVM0"/>
<dbReference type="Pfam" id="PF00535">
    <property type="entry name" value="Glycos_transf_2"/>
    <property type="match status" value="1"/>
</dbReference>
<dbReference type="CDD" id="cd04186">
    <property type="entry name" value="GT_2_like_c"/>
    <property type="match status" value="1"/>
</dbReference>
<dbReference type="PANTHER" id="PTHR43179:SF7">
    <property type="entry name" value="RHAMNOSYLTRANSFERASE WBBL"/>
    <property type="match status" value="1"/>
</dbReference>
<dbReference type="InterPro" id="IPR001173">
    <property type="entry name" value="Glyco_trans_2-like"/>
</dbReference>
<dbReference type="Gene3D" id="3.90.550.10">
    <property type="entry name" value="Spore Coat Polysaccharide Biosynthesis Protein SpsA, Chain A"/>
    <property type="match status" value="1"/>
</dbReference>
<sequence>MTLTVVILNYNVRYFLELCVHSVVKATQNLQAEIIVVDNNSSDESELVKQLFPQIKWIQTGYNSGFPKGNNIGVEAATGKYLCILNPDTVVPEDFFSSFLAFAERHPNFGIVGPHLIDGAGAYLPESKRGVPTPFVATAKILNLHRLFPNISFFNSYYAGHLKRTDVAEVPILVGACMFMETEFYRQLNGFDEACFMYADDIDLSYRSLLANRKNYYLGTLVGLHFKGESTDRNIQYINRFREAMLFFYRKHFKPNFLFNNGLRLGAWIFANFKSRQQTRTQLDPTAIFWIGSNELRFTEFSSILEKFAVRVRKIEPNAVHSQTFSENEQNLIIFDCKNVSYQQILEIMQEKAHPKVGFRFALANSKVIVGSDSSNSKGVVLF</sequence>
<dbReference type="RefSeq" id="WP_094485831.1">
    <property type="nucleotide sequence ID" value="NZ_NOXX01000179.1"/>
</dbReference>
<dbReference type="SUPFAM" id="SSF53448">
    <property type="entry name" value="Nucleotide-diphospho-sugar transferases"/>
    <property type="match status" value="1"/>
</dbReference>
<accession>A0A255ZVM0</accession>
<dbReference type="InterPro" id="IPR029044">
    <property type="entry name" value="Nucleotide-diphossugar_trans"/>
</dbReference>
<dbReference type="PANTHER" id="PTHR43179">
    <property type="entry name" value="RHAMNOSYLTRANSFERASE WBBL"/>
    <property type="match status" value="1"/>
</dbReference>
<dbReference type="Proteomes" id="UP000216035">
    <property type="component" value="Unassembled WGS sequence"/>
</dbReference>
<organism evidence="2 3">
    <name type="scientific">Flavobacterium aurantiibacter</name>
    <dbReference type="NCBI Taxonomy" id="2023067"/>
    <lineage>
        <taxon>Bacteria</taxon>
        <taxon>Pseudomonadati</taxon>
        <taxon>Bacteroidota</taxon>
        <taxon>Flavobacteriia</taxon>
        <taxon>Flavobacteriales</taxon>
        <taxon>Flavobacteriaceae</taxon>
        <taxon>Flavobacterium</taxon>
    </lineage>
</organism>
<name>A0A255ZVM0_9FLAO</name>